<dbReference type="EMBL" id="JAOQAV010000002">
    <property type="protein sequence ID" value="KAJ4196379.1"/>
    <property type="molecule type" value="Genomic_DNA"/>
</dbReference>
<evidence type="ECO:0000313" key="2">
    <source>
        <dbReference type="Proteomes" id="UP001152087"/>
    </source>
</evidence>
<reference evidence="1" key="1">
    <citation type="submission" date="2022-09" db="EMBL/GenBank/DDBJ databases">
        <title>Fusarium specimens isolated from Avocado Roots.</title>
        <authorList>
            <person name="Stajich J."/>
            <person name="Roper C."/>
            <person name="Heimlech-Rivalta G."/>
        </authorList>
    </citation>
    <scope>NUCLEOTIDE SEQUENCE</scope>
    <source>
        <strain evidence="1">A02</strain>
    </source>
</reference>
<name>A0A9W8V4M9_9HYPO</name>
<dbReference type="AlphaFoldDB" id="A0A9W8V4M9"/>
<comment type="caution">
    <text evidence="1">The sequence shown here is derived from an EMBL/GenBank/DDBJ whole genome shotgun (WGS) entry which is preliminary data.</text>
</comment>
<keyword evidence="2" id="KW-1185">Reference proteome</keyword>
<evidence type="ECO:0000313" key="1">
    <source>
        <dbReference type="EMBL" id="KAJ4196379.1"/>
    </source>
</evidence>
<accession>A0A9W8V4M9</accession>
<organism evidence="1 2">
    <name type="scientific">Fusarium falciforme</name>
    <dbReference type="NCBI Taxonomy" id="195108"/>
    <lineage>
        <taxon>Eukaryota</taxon>
        <taxon>Fungi</taxon>
        <taxon>Dikarya</taxon>
        <taxon>Ascomycota</taxon>
        <taxon>Pezizomycotina</taxon>
        <taxon>Sordariomycetes</taxon>
        <taxon>Hypocreomycetidae</taxon>
        <taxon>Hypocreales</taxon>
        <taxon>Nectriaceae</taxon>
        <taxon>Fusarium</taxon>
        <taxon>Fusarium solani species complex</taxon>
    </lineage>
</organism>
<protein>
    <submittedName>
        <fullName evidence="1">Uncharacterized protein</fullName>
    </submittedName>
</protein>
<gene>
    <name evidence="1" type="ORF">NW755_001165</name>
</gene>
<proteinExistence type="predicted"/>
<dbReference type="Proteomes" id="UP001152087">
    <property type="component" value="Unassembled WGS sequence"/>
</dbReference>
<sequence length="80" mass="8888">MAIDMKNNGVLHLSEDIPMATLDVAEQFLFHVDPTTVLISVRGPEEFQQYVEKATIPAGTPLAKHQLVPGRFGYINFVGY</sequence>